<dbReference type="EMBL" id="JAOTEM010000002">
    <property type="protein sequence ID" value="MCU7617184.1"/>
    <property type="molecule type" value="Genomic_DNA"/>
</dbReference>
<evidence type="ECO:0000313" key="2">
    <source>
        <dbReference type="EMBL" id="MCU7617184.1"/>
    </source>
</evidence>
<comment type="caution">
    <text evidence="2">The sequence shown here is derived from an EMBL/GenBank/DDBJ whole genome shotgun (WGS) entry which is preliminary data.</text>
</comment>
<evidence type="ECO:0000259" key="1">
    <source>
        <dbReference type="Pfam" id="PF07007"/>
    </source>
</evidence>
<feature type="domain" description="Lysozyme inhibitor LprI-like N-terminal" evidence="1">
    <location>
        <begin position="41"/>
        <end position="107"/>
    </location>
</feature>
<reference evidence="3" key="1">
    <citation type="submission" date="2023-07" db="EMBL/GenBank/DDBJ databases">
        <title>Chryseobacterium sp. strain PBS4-4 Genome sequencing and assembly.</title>
        <authorList>
            <person name="Jung Y."/>
        </authorList>
    </citation>
    <scope>NUCLEOTIDE SEQUENCE [LARGE SCALE GENOMIC DNA]</scope>
    <source>
        <strain evidence="3">PBS4-4</strain>
    </source>
</reference>
<gene>
    <name evidence="2" type="ORF">NZ698_08240</name>
</gene>
<evidence type="ECO:0000313" key="3">
    <source>
        <dbReference type="Proteomes" id="UP001208649"/>
    </source>
</evidence>
<protein>
    <submittedName>
        <fullName evidence="2">DUF1311 domain-containing protein</fullName>
    </submittedName>
</protein>
<proteinExistence type="predicted"/>
<sequence>MIQKSITIIIIILSFNCNSQTLKTIEKIETSYQNCLDKGDNMKGCSVEYYKKADSLLNVVYMKLRLKLSVEEQSSLKTEQLEWLKKRDKYLQKVYSETKKEGDFIEGSNDFDMIVIDKKAEFVFERVKVLIKRK</sequence>
<dbReference type="RefSeq" id="WP_263002632.1">
    <property type="nucleotide sequence ID" value="NZ_JAOTEM010000002.1"/>
</dbReference>
<dbReference type="InterPro" id="IPR009739">
    <property type="entry name" value="LprI-like_N"/>
</dbReference>
<dbReference type="Gene3D" id="1.20.1270.180">
    <property type="match status" value="1"/>
</dbReference>
<keyword evidence="3" id="KW-1185">Reference proteome</keyword>
<name>A0ABT2W4P7_9FLAO</name>
<organism evidence="2 3">
    <name type="scientific">Chryseobacterium edaphi</name>
    <dbReference type="NCBI Taxonomy" id="2976532"/>
    <lineage>
        <taxon>Bacteria</taxon>
        <taxon>Pseudomonadati</taxon>
        <taxon>Bacteroidota</taxon>
        <taxon>Flavobacteriia</taxon>
        <taxon>Flavobacteriales</taxon>
        <taxon>Weeksellaceae</taxon>
        <taxon>Chryseobacterium group</taxon>
        <taxon>Chryseobacterium</taxon>
    </lineage>
</organism>
<dbReference type="Pfam" id="PF07007">
    <property type="entry name" value="LprI"/>
    <property type="match status" value="1"/>
</dbReference>
<accession>A0ABT2W4P7</accession>
<dbReference type="Proteomes" id="UP001208649">
    <property type="component" value="Unassembled WGS sequence"/>
</dbReference>